<keyword evidence="3" id="KW-1185">Reference proteome</keyword>
<feature type="region of interest" description="Disordered" evidence="1">
    <location>
        <begin position="77"/>
        <end position="96"/>
    </location>
</feature>
<name>A0ABD3P8K7_9STRA</name>
<comment type="caution">
    <text evidence="2">The sequence shown here is derived from an EMBL/GenBank/DDBJ whole genome shotgun (WGS) entry which is preliminary data.</text>
</comment>
<proteinExistence type="predicted"/>
<dbReference type="Proteomes" id="UP001516023">
    <property type="component" value="Unassembled WGS sequence"/>
</dbReference>
<feature type="compositionally biased region" description="Basic and acidic residues" evidence="1">
    <location>
        <begin position="82"/>
        <end position="94"/>
    </location>
</feature>
<reference evidence="2 3" key="1">
    <citation type="journal article" date="2020" name="G3 (Bethesda)">
        <title>Improved Reference Genome for Cyclotella cryptica CCMP332, a Model for Cell Wall Morphogenesis, Salinity Adaptation, and Lipid Production in Diatoms (Bacillariophyta).</title>
        <authorList>
            <person name="Roberts W.R."/>
            <person name="Downey K.M."/>
            <person name="Ruck E.C."/>
            <person name="Traller J.C."/>
            <person name="Alverson A.J."/>
        </authorList>
    </citation>
    <scope>NUCLEOTIDE SEQUENCE [LARGE SCALE GENOMIC DNA]</scope>
    <source>
        <strain evidence="2 3">CCMP332</strain>
    </source>
</reference>
<organism evidence="2 3">
    <name type="scientific">Cyclotella cryptica</name>
    <dbReference type="NCBI Taxonomy" id="29204"/>
    <lineage>
        <taxon>Eukaryota</taxon>
        <taxon>Sar</taxon>
        <taxon>Stramenopiles</taxon>
        <taxon>Ochrophyta</taxon>
        <taxon>Bacillariophyta</taxon>
        <taxon>Coscinodiscophyceae</taxon>
        <taxon>Thalassiosirophycidae</taxon>
        <taxon>Stephanodiscales</taxon>
        <taxon>Stephanodiscaceae</taxon>
        <taxon>Cyclotella</taxon>
    </lineage>
</organism>
<feature type="region of interest" description="Disordered" evidence="1">
    <location>
        <begin position="296"/>
        <end position="325"/>
    </location>
</feature>
<evidence type="ECO:0000313" key="2">
    <source>
        <dbReference type="EMBL" id="KAL3784174.1"/>
    </source>
</evidence>
<gene>
    <name evidence="2" type="ORF">HJC23_001373</name>
</gene>
<protein>
    <submittedName>
        <fullName evidence="2">Uncharacterized protein</fullName>
    </submittedName>
</protein>
<feature type="compositionally biased region" description="Acidic residues" evidence="1">
    <location>
        <begin position="227"/>
        <end position="237"/>
    </location>
</feature>
<accession>A0ABD3P8K7</accession>
<sequence>MSPKVLDRDGTGGTVRKNLHDLLSIAEIEAALASSKLPSLNDDESSTARPAGETGLGIRLPFLLRCLAACQPRSSVEASFDATDRDESTKRHESSSSIDVDAVVPLLEDVAAAHPGAENVEILVSTLAPSICQDTIGKVPPLSRVKVNNSNCYEVNTGRNVAKDDPIWNTDQLSAALDSLSQYGIASSNKRGQKEHPLPGKRQKMETNENHISSSSICEDNAVIDDSANEDEDEDDLLPSQSSVSSDKVVIEEKQDEFSLFSFFERVSSAANDSYESAMRRTLQELIHLVKSSLPSSRNATSSFDGGAVENEGNEDKSPANENSFYRETGLMTPGLSIKSESLFAETNAVYSAFGGGCSSLSVMVICLMYHAPVLRHDHVATALCRAAVPQAANLIKHMAANCPVAAPCLLRGVIKAYKLAERYKYLKPKASSNLTDEVDSMGSGAKVSDIIQASVESAKSIASLSPSEAFSVICTLKEHEVIDELVLTLLLDHDPVGAASFIVEKLSTTFECDKVTQASSSTAPTARCEQEPILRLSTLSDNMENSMRSTTVESETVEQQRTHSLPLRQRILSRRLQSNGGGSLTKFSAAQIFTQSHLRRALMDDSSLAERCAHCISTKIEALLDYKQKSLYVSSVCCGEAVLLLRAFALLVHCSAELDSKFVTNIIGHIPFLFRSQSIASQMPKSSSEDDLYKLAECVTIIAWSKFLAAEDSEVSNVCQACIRSLLIRPKSLESLVFSSRLSGFVISNDATGMTSIILNQIYTRNHSSAGAPLELKQMSNVICCIQSAIGNEQLEHTYEAALSSNSVLYSPIVAIDVMKRNDLRRFDKLNELVDSIFSDPKSCRDILCKPMTCELIQESVKMVLRRNGPHIPHVVPFSLERVAASIPWSLSHTSHFHEVFAQFGLQLLYALLFLENEPTSPFVINPRSFPLTETLSFVKSLYNDSDQRNYEEIDGHKTLCHLLEKLISSHCADVVHHVESSRLLNHSTWTITGYESVTPSKVHLAVRDCLNEHGVVDQSGIRAEKMYLMSSSHHLTSALDVAVVSALLTSRHSQPKFISYLALCKDPLVLFKTSASVWKRHGIRRIFLKTLHHLLEANESIVIKSCESSRVAREFLAARDSIIVRCLLLAQTDLSQTHCVMSVNMIRHIISRCPGIVATLLKQGLDDRFVDYLCEFVPETFSDVMILSSLLSEKGLLSSSERLALADASLRIAISHSLRGEMAAKRLANASLLVLIESFHLVIGPVGVPVSVLRQVNGQDATDTCRNAMFRMLSMLSTINPNSVLKDCAISAIGKIASMCKNESTSVGASGSTAARRKTLLKEIWEACLSANLALGGEIQI</sequence>
<evidence type="ECO:0000313" key="3">
    <source>
        <dbReference type="Proteomes" id="UP001516023"/>
    </source>
</evidence>
<evidence type="ECO:0000256" key="1">
    <source>
        <dbReference type="SAM" id="MobiDB-lite"/>
    </source>
</evidence>
<feature type="compositionally biased region" description="Basic and acidic residues" evidence="1">
    <location>
        <begin position="192"/>
        <end position="209"/>
    </location>
</feature>
<dbReference type="EMBL" id="JABMIG020000241">
    <property type="protein sequence ID" value="KAL3784174.1"/>
    <property type="molecule type" value="Genomic_DNA"/>
</dbReference>
<feature type="region of interest" description="Disordered" evidence="1">
    <location>
        <begin position="185"/>
        <end position="248"/>
    </location>
</feature>